<name>A0ABQ1JLK0_9FLAO</name>
<proteinExistence type="predicted"/>
<protein>
    <submittedName>
        <fullName evidence="3">D-Ala-D-Ala carboxypeptidase</fullName>
    </submittedName>
</protein>
<dbReference type="EMBL" id="BMJE01000002">
    <property type="protein sequence ID" value="GGB69769.1"/>
    <property type="molecule type" value="Genomic_DNA"/>
</dbReference>
<reference evidence="4" key="1">
    <citation type="journal article" date="2019" name="Int. J. Syst. Evol. Microbiol.">
        <title>The Global Catalogue of Microorganisms (GCM) 10K type strain sequencing project: providing services to taxonomists for standard genome sequencing and annotation.</title>
        <authorList>
            <consortium name="The Broad Institute Genomics Platform"/>
            <consortium name="The Broad Institute Genome Sequencing Center for Infectious Disease"/>
            <person name="Wu L."/>
            <person name="Ma J."/>
        </authorList>
    </citation>
    <scope>NUCLEOTIDE SEQUENCE [LARGE SCALE GENOMIC DNA]</scope>
    <source>
        <strain evidence="4">CGMCC 1.15461</strain>
    </source>
</reference>
<dbReference type="Gene3D" id="3.40.710.10">
    <property type="entry name" value="DD-peptidase/beta-lactamase superfamily"/>
    <property type="match status" value="1"/>
</dbReference>
<gene>
    <name evidence="3" type="ORF">GCM10007424_07200</name>
</gene>
<dbReference type="InterPro" id="IPR001466">
    <property type="entry name" value="Beta-lactam-related"/>
</dbReference>
<keyword evidence="3" id="KW-0378">Hydrolase</keyword>
<accession>A0ABQ1JLK0</accession>
<dbReference type="RefSeq" id="WP_188619884.1">
    <property type="nucleotide sequence ID" value="NZ_BMJE01000002.1"/>
</dbReference>
<evidence type="ECO:0000256" key="1">
    <source>
        <dbReference type="SAM" id="SignalP"/>
    </source>
</evidence>
<dbReference type="InterPro" id="IPR050491">
    <property type="entry name" value="AmpC-like"/>
</dbReference>
<dbReference type="PANTHER" id="PTHR46825">
    <property type="entry name" value="D-ALANYL-D-ALANINE-CARBOXYPEPTIDASE/ENDOPEPTIDASE AMPH"/>
    <property type="match status" value="1"/>
</dbReference>
<dbReference type="PANTHER" id="PTHR46825:SF9">
    <property type="entry name" value="BETA-LACTAMASE-RELATED DOMAIN-CONTAINING PROTEIN"/>
    <property type="match status" value="1"/>
</dbReference>
<comment type="caution">
    <text evidence="3">The sequence shown here is derived from an EMBL/GenBank/DDBJ whole genome shotgun (WGS) entry which is preliminary data.</text>
</comment>
<dbReference type="InterPro" id="IPR012338">
    <property type="entry name" value="Beta-lactam/transpept-like"/>
</dbReference>
<feature type="signal peptide" evidence="1">
    <location>
        <begin position="1"/>
        <end position="20"/>
    </location>
</feature>
<dbReference type="GO" id="GO:0004180">
    <property type="term" value="F:carboxypeptidase activity"/>
    <property type="evidence" value="ECO:0007669"/>
    <property type="project" value="UniProtKB-KW"/>
</dbReference>
<feature type="chain" id="PRO_5046614155" evidence="1">
    <location>
        <begin position="21"/>
        <end position="442"/>
    </location>
</feature>
<organism evidence="3 4">
    <name type="scientific">Flavobacterium suaedae</name>
    <dbReference type="NCBI Taxonomy" id="1767027"/>
    <lineage>
        <taxon>Bacteria</taxon>
        <taxon>Pseudomonadati</taxon>
        <taxon>Bacteroidota</taxon>
        <taxon>Flavobacteriia</taxon>
        <taxon>Flavobacteriales</taxon>
        <taxon>Flavobacteriaceae</taxon>
        <taxon>Flavobacterium</taxon>
    </lineage>
</organism>
<dbReference type="Pfam" id="PF00144">
    <property type="entry name" value="Beta-lactamase"/>
    <property type="match status" value="1"/>
</dbReference>
<sequence>MKKYILTLLIVCSYTATTTAQNINPRLIKIDSLLSHFYKNDKFMGSVAIQEKDEVIFKKAYGYADVKNGIEANTETQYKIGSITKMFTASIIFQLIEERKLSFDTKLSEYFPEIKNADSITIKNMLNHTSGIFNYTNDGAFMAYLGSKMSHKEMVEQIAAFEPAFKPGTTADYSNSNYLLLGYIIEQVTGKPYKDAVEKRIVKKLKLKNTDYFSKINPQQNEAFSYGFDGTNWIQQEEWNESVAGAAGALQSTPEDLTKFIRALFKGDIIKQKSLDEMLEMDFGYGKGIFIFPFGERKFYGHNGGIEEFTSILGYYPKEEFAISLIINGSNYDYNEILIGILSIYYKMPYKFPNLKTANVAPEILKGYEGLYSSPTIPLKITITYDTESNKLMAQATGQGAFPLNPVSDTEFTFDPAQITIIFKENGFTIKQGGMVNEFTRE</sequence>
<dbReference type="SUPFAM" id="SSF56601">
    <property type="entry name" value="beta-lactamase/transpeptidase-like"/>
    <property type="match status" value="1"/>
</dbReference>
<keyword evidence="1" id="KW-0732">Signal</keyword>
<keyword evidence="3" id="KW-0645">Protease</keyword>
<evidence type="ECO:0000313" key="3">
    <source>
        <dbReference type="EMBL" id="GGB69769.1"/>
    </source>
</evidence>
<evidence type="ECO:0000313" key="4">
    <source>
        <dbReference type="Proteomes" id="UP000615760"/>
    </source>
</evidence>
<feature type="domain" description="Beta-lactamase-related" evidence="2">
    <location>
        <begin position="46"/>
        <end position="331"/>
    </location>
</feature>
<keyword evidence="3" id="KW-0121">Carboxypeptidase</keyword>
<evidence type="ECO:0000259" key="2">
    <source>
        <dbReference type="Pfam" id="PF00144"/>
    </source>
</evidence>
<dbReference type="Proteomes" id="UP000615760">
    <property type="component" value="Unassembled WGS sequence"/>
</dbReference>
<keyword evidence="4" id="KW-1185">Reference proteome</keyword>